<accession>A0A2W5RXZ4</accession>
<evidence type="ECO:0000313" key="3">
    <source>
        <dbReference type="Proteomes" id="UP000248975"/>
    </source>
</evidence>
<reference evidence="2 3" key="1">
    <citation type="submission" date="2017-08" db="EMBL/GenBank/DDBJ databases">
        <title>Infants hospitalized years apart are colonized by the same room-sourced microbial strains.</title>
        <authorList>
            <person name="Brooks B."/>
            <person name="Olm M.R."/>
            <person name="Firek B.A."/>
            <person name="Baker R."/>
            <person name="Thomas B.C."/>
            <person name="Morowitz M.J."/>
            <person name="Banfield J.F."/>
        </authorList>
    </citation>
    <scope>NUCLEOTIDE SEQUENCE [LARGE SCALE GENOMIC DNA]</scope>
    <source>
        <strain evidence="2">S2_003_000_R2_11</strain>
    </source>
</reference>
<evidence type="ECO:0000313" key="2">
    <source>
        <dbReference type="EMBL" id="PZQ94666.1"/>
    </source>
</evidence>
<protein>
    <submittedName>
        <fullName evidence="2">Uncharacterized protein</fullName>
    </submittedName>
</protein>
<feature type="region of interest" description="Disordered" evidence="1">
    <location>
        <begin position="19"/>
        <end position="50"/>
    </location>
</feature>
<name>A0A2W5RXZ4_CERSP</name>
<evidence type="ECO:0000256" key="1">
    <source>
        <dbReference type="SAM" id="MobiDB-lite"/>
    </source>
</evidence>
<dbReference type="EMBL" id="QFQS01000015">
    <property type="protein sequence ID" value="PZQ94666.1"/>
    <property type="molecule type" value="Genomic_DNA"/>
</dbReference>
<comment type="caution">
    <text evidence="2">The sequence shown here is derived from an EMBL/GenBank/DDBJ whole genome shotgun (WGS) entry which is preliminary data.</text>
</comment>
<feature type="compositionally biased region" description="Polar residues" evidence="1">
    <location>
        <begin position="38"/>
        <end position="47"/>
    </location>
</feature>
<gene>
    <name evidence="2" type="ORF">DI533_21685</name>
</gene>
<dbReference type="Proteomes" id="UP000248975">
    <property type="component" value="Unassembled WGS sequence"/>
</dbReference>
<proteinExistence type="predicted"/>
<organism evidence="2 3">
    <name type="scientific">Cereibacter sphaeroides</name>
    <name type="common">Rhodobacter sphaeroides</name>
    <dbReference type="NCBI Taxonomy" id="1063"/>
    <lineage>
        <taxon>Bacteria</taxon>
        <taxon>Pseudomonadati</taxon>
        <taxon>Pseudomonadota</taxon>
        <taxon>Alphaproteobacteria</taxon>
        <taxon>Rhodobacterales</taxon>
        <taxon>Paracoccaceae</taxon>
        <taxon>Cereibacter</taxon>
    </lineage>
</organism>
<dbReference type="AlphaFoldDB" id="A0A2W5RXZ4"/>
<sequence>MSTAKKLPYKAVAAIIARRKSASAGAIQATPARRRPSNKPSAPTSQGKAAVYQGTLSDVTKLSGRNGDFYRAQLLMSAAGDVSSVTALISDKAAAALGDAMTDGFIKLYGVMQGDTLRVIGLGRERQLRMRETPALPAGPDVEYSYQYGAYFSG</sequence>